<organism evidence="1 2">
    <name type="scientific">Neogobius melanostomus</name>
    <name type="common">round goby</name>
    <dbReference type="NCBI Taxonomy" id="47308"/>
    <lineage>
        <taxon>Eukaryota</taxon>
        <taxon>Metazoa</taxon>
        <taxon>Chordata</taxon>
        <taxon>Craniata</taxon>
        <taxon>Vertebrata</taxon>
        <taxon>Euteleostomi</taxon>
        <taxon>Actinopterygii</taxon>
        <taxon>Neopterygii</taxon>
        <taxon>Teleostei</taxon>
        <taxon>Neoteleostei</taxon>
        <taxon>Acanthomorphata</taxon>
        <taxon>Gobiaria</taxon>
        <taxon>Gobiiformes</taxon>
        <taxon>Gobioidei</taxon>
        <taxon>Gobiidae</taxon>
        <taxon>Benthophilinae</taxon>
        <taxon>Neogobiini</taxon>
        <taxon>Neogobius</taxon>
    </lineage>
</organism>
<evidence type="ECO:0000313" key="1">
    <source>
        <dbReference type="Ensembl" id="ENSNMLP00000032104.1"/>
    </source>
</evidence>
<proteinExistence type="predicted"/>
<dbReference type="GO" id="GO:1904491">
    <property type="term" value="P:protein localization to ciliary transition zone"/>
    <property type="evidence" value="ECO:0007669"/>
    <property type="project" value="TreeGrafter"/>
</dbReference>
<dbReference type="PANTHER" id="PTHR31043">
    <property type="entry name" value="NEPHROCYSTIN-4"/>
    <property type="match status" value="1"/>
</dbReference>
<reference evidence="1" key="1">
    <citation type="submission" date="2025-08" db="UniProtKB">
        <authorList>
            <consortium name="Ensembl"/>
        </authorList>
    </citation>
    <scope>IDENTIFICATION</scope>
</reference>
<name>A0A8C6WUA6_9GOBI</name>
<dbReference type="PANTHER" id="PTHR31043:SF3">
    <property type="entry name" value="NEPHROCYSTIN-4"/>
    <property type="match status" value="1"/>
</dbReference>
<dbReference type="GO" id="GO:0035869">
    <property type="term" value="C:ciliary transition zone"/>
    <property type="evidence" value="ECO:0007669"/>
    <property type="project" value="TreeGrafter"/>
</dbReference>
<keyword evidence="2" id="KW-1185">Reference proteome</keyword>
<sequence>MFETFLHWKEQSQGFKTSPPTTPSASGELQVKHKWGVSVMSMCRLQEASEGQDLSYQLRASLFDGRQQQFLGQTWRSPPQSVPSCSFGSSASLSCLPKVLYFHTVLRIPGVLLVVELVELTVRADSSHQARGRGFTLLELFSPKTSPAASEGNHKLNLHHGSPRSLLHPALKDTTDCKDTCSPVAL</sequence>
<dbReference type="AlphaFoldDB" id="A0A8C6WUA6"/>
<dbReference type="Proteomes" id="UP000694523">
    <property type="component" value="Unplaced"/>
</dbReference>
<accession>A0A8C6WUA6</accession>
<protein>
    <submittedName>
        <fullName evidence="1">Uncharacterized protein</fullName>
    </submittedName>
</protein>
<dbReference type="InterPro" id="IPR029775">
    <property type="entry name" value="NPHP4"/>
</dbReference>
<reference evidence="1" key="2">
    <citation type="submission" date="2025-09" db="UniProtKB">
        <authorList>
            <consortium name="Ensembl"/>
        </authorList>
    </citation>
    <scope>IDENTIFICATION</scope>
</reference>
<dbReference type="Ensembl" id="ENSNMLT00000035762.1">
    <property type="protein sequence ID" value="ENSNMLP00000032104.1"/>
    <property type="gene ID" value="ENSNMLG00000020083.1"/>
</dbReference>
<dbReference type="GO" id="GO:0097730">
    <property type="term" value="C:non-motile cilium"/>
    <property type="evidence" value="ECO:0007669"/>
    <property type="project" value="InterPro"/>
</dbReference>
<dbReference type="GO" id="GO:0036064">
    <property type="term" value="C:ciliary basal body"/>
    <property type="evidence" value="ECO:0007669"/>
    <property type="project" value="TreeGrafter"/>
</dbReference>
<evidence type="ECO:0000313" key="2">
    <source>
        <dbReference type="Proteomes" id="UP000694523"/>
    </source>
</evidence>
<dbReference type="GO" id="GO:0097546">
    <property type="term" value="C:ciliary base"/>
    <property type="evidence" value="ECO:0007669"/>
    <property type="project" value="TreeGrafter"/>
</dbReference>
<dbReference type="GO" id="GO:0090090">
    <property type="term" value="P:negative regulation of canonical Wnt signaling pathway"/>
    <property type="evidence" value="ECO:0007669"/>
    <property type="project" value="InterPro"/>
</dbReference>